<dbReference type="HOGENOM" id="CLU_076569_0_0_11"/>
<comment type="similarity">
    <text evidence="5">Belongs to the CofC family.</text>
</comment>
<evidence type="ECO:0000256" key="4">
    <source>
        <dbReference type="ARBA" id="ARBA00023134"/>
    </source>
</evidence>
<keyword evidence="1 5" id="KW-0808">Transferase</keyword>
<dbReference type="AlphaFoldDB" id="A0LWC3"/>
<dbReference type="HAMAP" id="MF_02114">
    <property type="entry name" value="CofC"/>
    <property type="match status" value="1"/>
</dbReference>
<reference evidence="6 7" key="1">
    <citation type="journal article" date="2009" name="Genome Res.">
        <title>Complete genome of the cellulolytic thermophile Acidothermus cellulolyticus 11B provides insights into its ecophysiological and evolutionary adaptations.</title>
        <authorList>
            <person name="Barabote R.D."/>
            <person name="Xie G."/>
            <person name="Leu D.H."/>
            <person name="Normand P."/>
            <person name="Necsulea A."/>
            <person name="Daubin V."/>
            <person name="Medigue C."/>
            <person name="Adney W.S."/>
            <person name="Xu X.C."/>
            <person name="Lapidus A."/>
            <person name="Parales R.E."/>
            <person name="Detter C."/>
            <person name="Pujic P."/>
            <person name="Bruce D."/>
            <person name="Lavire C."/>
            <person name="Challacombe J.F."/>
            <person name="Brettin T.S."/>
            <person name="Berry A.M."/>
        </authorList>
    </citation>
    <scope>NUCLEOTIDE SEQUENCE [LARGE SCALE GENOMIC DNA]</scope>
    <source>
        <strain evidence="7">ATCC 43068 / DSM 8971 / 11B</strain>
    </source>
</reference>
<feature type="binding site" evidence="5">
    <location>
        <position position="200"/>
    </location>
    <ligand>
        <name>phosphoenolpyruvate</name>
        <dbReference type="ChEBI" id="CHEBI:58702"/>
    </ligand>
</feature>
<keyword evidence="4 5" id="KW-0342">GTP-binding</keyword>
<dbReference type="EMBL" id="CP000481">
    <property type="protein sequence ID" value="ABK53733.1"/>
    <property type="molecule type" value="Genomic_DNA"/>
</dbReference>
<accession>A0LWC3</accession>
<dbReference type="InterPro" id="IPR002835">
    <property type="entry name" value="CofC"/>
</dbReference>
<dbReference type="UniPathway" id="UPA00071"/>
<keyword evidence="2 5" id="KW-0548">Nucleotidyltransferase</keyword>
<evidence type="ECO:0000313" key="6">
    <source>
        <dbReference type="EMBL" id="ABK53733.1"/>
    </source>
</evidence>
<dbReference type="PANTHER" id="PTHR40392:SF1">
    <property type="entry name" value="2-PHOSPHO-L-LACTATE GUANYLYLTRANSFERASE"/>
    <property type="match status" value="1"/>
</dbReference>
<comment type="pathway">
    <text evidence="5">Cofactor biosynthesis; coenzyme F420 biosynthesis.</text>
</comment>
<evidence type="ECO:0000256" key="5">
    <source>
        <dbReference type="HAMAP-Rule" id="MF_02114"/>
    </source>
</evidence>
<dbReference type="Gene3D" id="3.90.550.10">
    <property type="entry name" value="Spore Coat Polysaccharide Biosynthesis Protein SpsA, Chain A"/>
    <property type="match status" value="1"/>
</dbReference>
<dbReference type="eggNOG" id="COG1920">
    <property type="taxonomic scope" value="Bacteria"/>
</dbReference>
<keyword evidence="7" id="KW-1185">Reference proteome</keyword>
<evidence type="ECO:0000256" key="1">
    <source>
        <dbReference type="ARBA" id="ARBA00022679"/>
    </source>
</evidence>
<dbReference type="PANTHER" id="PTHR40392">
    <property type="entry name" value="2-PHOSPHO-L-LACTATE GUANYLYLTRANSFERASE"/>
    <property type="match status" value="1"/>
</dbReference>
<dbReference type="GO" id="GO:0043814">
    <property type="term" value="F:phospholactate guanylyltransferase activity"/>
    <property type="evidence" value="ECO:0007669"/>
    <property type="project" value="InterPro"/>
</dbReference>
<feature type="binding site" evidence="5">
    <location>
        <position position="181"/>
    </location>
    <ligand>
        <name>phosphoenolpyruvate</name>
        <dbReference type="ChEBI" id="CHEBI:58702"/>
    </ligand>
</feature>
<dbReference type="EC" id="2.7.7.105" evidence="5"/>
<dbReference type="NCBIfam" id="TIGR03552">
    <property type="entry name" value="F420_cofC"/>
    <property type="match status" value="1"/>
</dbReference>
<feature type="binding site" evidence="5">
    <location>
        <position position="197"/>
    </location>
    <ligand>
        <name>phosphoenolpyruvate</name>
        <dbReference type="ChEBI" id="CHEBI:58702"/>
    </ligand>
</feature>
<dbReference type="KEGG" id="ace:Acel_1961"/>
<protein>
    <recommendedName>
        <fullName evidence="5">Phosphoenolpyruvate guanylyltransferase</fullName>
        <shortName evidence="5">PEP guanylyltransferase</shortName>
        <ecNumber evidence="5">2.7.7.105</ecNumber>
    </recommendedName>
</protein>
<dbReference type="GO" id="GO:0005525">
    <property type="term" value="F:GTP binding"/>
    <property type="evidence" value="ECO:0007669"/>
    <property type="project" value="UniProtKB-KW"/>
</dbReference>
<evidence type="ECO:0000313" key="7">
    <source>
        <dbReference type="Proteomes" id="UP000008221"/>
    </source>
</evidence>
<dbReference type="GO" id="GO:0052645">
    <property type="term" value="P:F420-0 metabolic process"/>
    <property type="evidence" value="ECO:0007669"/>
    <property type="project" value="UniProtKB-UniRule"/>
</dbReference>
<dbReference type="InParanoid" id="A0LWC3"/>
<dbReference type="FunCoup" id="A0LWC3">
    <property type="interactions" value="88"/>
</dbReference>
<organism evidence="6 7">
    <name type="scientific">Acidothermus cellulolyticus (strain ATCC 43068 / DSM 8971 / 11B)</name>
    <dbReference type="NCBI Taxonomy" id="351607"/>
    <lineage>
        <taxon>Bacteria</taxon>
        <taxon>Bacillati</taxon>
        <taxon>Actinomycetota</taxon>
        <taxon>Actinomycetes</taxon>
        <taxon>Acidothermales</taxon>
        <taxon>Acidothermaceae</taxon>
        <taxon>Acidothermus</taxon>
    </lineage>
</organism>
<sequence length="260" mass="27005">MRSIIAMDEAARASEPWVVVIPVKRLAEAKSRLAAFGPWRTRFALAALEDTLAAALACPSVRDVVVVTSDAVVAQLARRQAATVVDEADVVAGAGPTGAVQQNAASTVGSYGKSAGVGSGSGEPRLNSVLAAFAHHVAPGTRLAVLPADLPTLRPADLTTALHRASRHPFAYVPDADGAGTTLLTAIPAERLRPAFGVDSAQRHAVLGAVCLDLAGLQRLRLDVDTPCDLVRAADMGLGARTEPICRQILRAFPEVCRTG</sequence>
<dbReference type="Proteomes" id="UP000008221">
    <property type="component" value="Chromosome"/>
</dbReference>
<comment type="function">
    <text evidence="5">Guanylyltransferase that catalyzes the activation of phosphoenolpyruvate (PEP) as enolpyruvoyl-2-diphospho-5'-guanosine, via the condensation of PEP with GTP. It is involved in the biosynthesis of coenzyme F420, a hydride carrier cofactor.</text>
</comment>
<gene>
    <name evidence="5" type="primary">fbiD</name>
    <name evidence="6" type="ordered locus">Acel_1961</name>
</gene>
<evidence type="ECO:0000256" key="2">
    <source>
        <dbReference type="ARBA" id="ARBA00022695"/>
    </source>
</evidence>
<comment type="catalytic activity">
    <reaction evidence="5">
        <text>phosphoenolpyruvate + GTP + H(+) = enolpyruvoyl-2-diphospho-5'-guanosine + diphosphate</text>
        <dbReference type="Rhea" id="RHEA:30519"/>
        <dbReference type="ChEBI" id="CHEBI:15378"/>
        <dbReference type="ChEBI" id="CHEBI:33019"/>
        <dbReference type="ChEBI" id="CHEBI:37565"/>
        <dbReference type="ChEBI" id="CHEBI:58702"/>
        <dbReference type="ChEBI" id="CHEBI:143701"/>
        <dbReference type="EC" id="2.7.7.105"/>
    </reaction>
</comment>
<dbReference type="SUPFAM" id="SSF53448">
    <property type="entry name" value="Nucleotide-diphospho-sugar transferases"/>
    <property type="match status" value="1"/>
</dbReference>
<dbReference type="STRING" id="351607.Acel_1961"/>
<proteinExistence type="inferred from homology"/>
<name>A0LWC3_ACIC1</name>
<keyword evidence="3 5" id="KW-0547">Nucleotide-binding</keyword>
<dbReference type="InterPro" id="IPR029044">
    <property type="entry name" value="Nucleotide-diphossugar_trans"/>
</dbReference>
<evidence type="ECO:0000256" key="3">
    <source>
        <dbReference type="ARBA" id="ARBA00022741"/>
    </source>
</evidence>